<evidence type="ECO:0000313" key="3">
    <source>
        <dbReference type="Proteomes" id="UP001266305"/>
    </source>
</evidence>
<accession>A0ABQ9TQX8</accession>
<organism evidence="2 3">
    <name type="scientific">Saguinus oedipus</name>
    <name type="common">Cotton-top tamarin</name>
    <name type="synonym">Oedipomidas oedipus</name>
    <dbReference type="NCBI Taxonomy" id="9490"/>
    <lineage>
        <taxon>Eukaryota</taxon>
        <taxon>Metazoa</taxon>
        <taxon>Chordata</taxon>
        <taxon>Craniata</taxon>
        <taxon>Vertebrata</taxon>
        <taxon>Euteleostomi</taxon>
        <taxon>Mammalia</taxon>
        <taxon>Eutheria</taxon>
        <taxon>Euarchontoglires</taxon>
        <taxon>Primates</taxon>
        <taxon>Haplorrhini</taxon>
        <taxon>Platyrrhini</taxon>
        <taxon>Cebidae</taxon>
        <taxon>Callitrichinae</taxon>
        <taxon>Saguinus</taxon>
    </lineage>
</organism>
<proteinExistence type="predicted"/>
<dbReference type="EMBL" id="JASSZA010000019">
    <property type="protein sequence ID" value="KAK2087182.1"/>
    <property type="molecule type" value="Genomic_DNA"/>
</dbReference>
<gene>
    <name evidence="2" type="ORF">P7K49_033089</name>
</gene>
<name>A0ABQ9TQX8_SAGOE</name>
<keyword evidence="3" id="KW-1185">Reference proteome</keyword>
<evidence type="ECO:0000256" key="1">
    <source>
        <dbReference type="SAM" id="MobiDB-lite"/>
    </source>
</evidence>
<protein>
    <submittedName>
        <fullName evidence="2">Uncharacterized protein</fullName>
    </submittedName>
</protein>
<feature type="compositionally biased region" description="Polar residues" evidence="1">
    <location>
        <begin position="59"/>
        <end position="72"/>
    </location>
</feature>
<dbReference type="Proteomes" id="UP001266305">
    <property type="component" value="Unassembled WGS sequence"/>
</dbReference>
<feature type="region of interest" description="Disordered" evidence="1">
    <location>
        <begin position="55"/>
        <end position="76"/>
    </location>
</feature>
<reference evidence="2 3" key="1">
    <citation type="submission" date="2023-05" db="EMBL/GenBank/DDBJ databases">
        <title>B98-5 Cell Line De Novo Hybrid Assembly: An Optical Mapping Approach.</title>
        <authorList>
            <person name="Kananen K."/>
            <person name="Auerbach J.A."/>
            <person name="Kautto E."/>
            <person name="Blachly J.S."/>
        </authorList>
    </citation>
    <scope>NUCLEOTIDE SEQUENCE [LARGE SCALE GENOMIC DNA]</scope>
    <source>
        <strain evidence="2">B95-8</strain>
        <tissue evidence="2">Cell line</tissue>
    </source>
</reference>
<comment type="caution">
    <text evidence="2">The sequence shown here is derived from an EMBL/GenBank/DDBJ whole genome shotgun (WGS) entry which is preliminary data.</text>
</comment>
<evidence type="ECO:0000313" key="2">
    <source>
        <dbReference type="EMBL" id="KAK2087182.1"/>
    </source>
</evidence>
<sequence>MTGISRGRGGPTFLLDPRAKATLVLVIIQVGHWAFPVSSDFLAVTARLRAMTRRASTVGPKTSYPQHSSRPNPSLAVPRWEFASRSSVVREPHLPGGDAGLAGMPGWEVFGPTPASAVLFPPPVPCPIRFRPPISQLPRLDSLSFPGSPVNAPKS</sequence>